<keyword evidence="10" id="KW-1185">Reference proteome</keyword>
<dbReference type="Gene3D" id="2.40.50.100">
    <property type="match status" value="1"/>
</dbReference>
<comment type="similarity">
    <text evidence="2">Belongs to the membrane fusion protein (MFP) (TC 8.A.1) family.</text>
</comment>
<keyword evidence="4 6" id="KW-1133">Transmembrane helix</keyword>
<accession>A0A433H909</accession>
<dbReference type="Pfam" id="PF25990">
    <property type="entry name" value="Beta-barrel_YknX"/>
    <property type="match status" value="1"/>
</dbReference>
<dbReference type="PANTHER" id="PTHR30386:SF26">
    <property type="entry name" value="TRANSPORT PROTEIN COMB"/>
    <property type="match status" value="1"/>
</dbReference>
<evidence type="ECO:0000256" key="4">
    <source>
        <dbReference type="ARBA" id="ARBA00022989"/>
    </source>
</evidence>
<name>A0A433H909_9BACI</name>
<evidence type="ECO:0000256" key="6">
    <source>
        <dbReference type="SAM" id="Phobius"/>
    </source>
</evidence>
<dbReference type="AlphaFoldDB" id="A0A433H909"/>
<feature type="domain" description="YhbJ barrel-sandwich hybrid" evidence="8">
    <location>
        <begin position="45"/>
        <end position="116"/>
    </location>
</feature>
<gene>
    <name evidence="9" type="ORF">ELQ35_21005</name>
</gene>
<evidence type="ECO:0000313" key="9">
    <source>
        <dbReference type="EMBL" id="RUQ24841.1"/>
    </source>
</evidence>
<evidence type="ECO:0000259" key="7">
    <source>
        <dbReference type="Pfam" id="PF25990"/>
    </source>
</evidence>
<dbReference type="InterPro" id="IPR058636">
    <property type="entry name" value="Beta-barrel_YknX"/>
</dbReference>
<dbReference type="InterPro" id="IPR011053">
    <property type="entry name" value="Single_hybrid_motif"/>
</dbReference>
<dbReference type="PANTHER" id="PTHR30386">
    <property type="entry name" value="MEMBRANE FUSION SUBUNIT OF EMRAB-TOLC MULTIDRUG EFFLUX PUMP"/>
    <property type="match status" value="1"/>
</dbReference>
<dbReference type="Pfam" id="PF25997">
    <property type="entry name" value="BSH_YhbJ"/>
    <property type="match status" value="1"/>
</dbReference>
<dbReference type="GO" id="GO:0016020">
    <property type="term" value="C:membrane"/>
    <property type="evidence" value="ECO:0007669"/>
    <property type="project" value="UniProtKB-SubCell"/>
</dbReference>
<protein>
    <submittedName>
        <fullName evidence="9">HlyD family secretion protein</fullName>
    </submittedName>
</protein>
<dbReference type="Proteomes" id="UP000267430">
    <property type="component" value="Unassembled WGS sequence"/>
</dbReference>
<keyword evidence="5 6" id="KW-0472">Membrane</keyword>
<evidence type="ECO:0000259" key="8">
    <source>
        <dbReference type="Pfam" id="PF25997"/>
    </source>
</evidence>
<organism evidence="9 10">
    <name type="scientific">Peribacillus cavernae</name>
    <dbReference type="NCBI Taxonomy" id="1674310"/>
    <lineage>
        <taxon>Bacteria</taxon>
        <taxon>Bacillati</taxon>
        <taxon>Bacillota</taxon>
        <taxon>Bacilli</taxon>
        <taxon>Bacillales</taxon>
        <taxon>Bacillaceae</taxon>
        <taxon>Peribacillus</taxon>
    </lineage>
</organism>
<comment type="subcellular location">
    <subcellularLocation>
        <location evidence="1">Membrane</location>
        <topology evidence="1">Single-pass membrane protein</topology>
    </subcellularLocation>
</comment>
<evidence type="ECO:0000256" key="2">
    <source>
        <dbReference type="ARBA" id="ARBA00009477"/>
    </source>
</evidence>
<dbReference type="InterPro" id="IPR050739">
    <property type="entry name" value="MFP"/>
</dbReference>
<comment type="caution">
    <text evidence="9">The sequence shown here is derived from an EMBL/GenBank/DDBJ whole genome shotgun (WGS) entry which is preliminary data.</text>
</comment>
<evidence type="ECO:0000256" key="1">
    <source>
        <dbReference type="ARBA" id="ARBA00004167"/>
    </source>
</evidence>
<evidence type="ECO:0000256" key="3">
    <source>
        <dbReference type="ARBA" id="ARBA00022692"/>
    </source>
</evidence>
<dbReference type="RefSeq" id="WP_126867133.1">
    <property type="nucleotide sequence ID" value="NZ_JAUSTX010000023.1"/>
</dbReference>
<dbReference type="OrthoDB" id="9811754at2"/>
<evidence type="ECO:0000313" key="10">
    <source>
        <dbReference type="Proteomes" id="UP000267430"/>
    </source>
</evidence>
<feature type="transmembrane region" description="Helical" evidence="6">
    <location>
        <begin position="7"/>
        <end position="29"/>
    </location>
</feature>
<dbReference type="EMBL" id="RYZZ01000045">
    <property type="protein sequence ID" value="RUQ24841.1"/>
    <property type="molecule type" value="Genomic_DNA"/>
</dbReference>
<dbReference type="SUPFAM" id="SSF51230">
    <property type="entry name" value="Single hybrid motif"/>
    <property type="match status" value="1"/>
</dbReference>
<evidence type="ECO:0000256" key="5">
    <source>
        <dbReference type="ARBA" id="ARBA00023136"/>
    </source>
</evidence>
<dbReference type="InterPro" id="IPR058635">
    <property type="entry name" value="BSH_YhbJ"/>
</dbReference>
<keyword evidence="3 6" id="KW-0812">Transmembrane</keyword>
<sequence>MSKGRLILINIIGIIIIFALVAGGGYYYYQSANYVNTDEAKVAGDMTTIVAPNAGKLTDWGVKEGDQLNKDANVGKISGGETSMNITASADGTVVKEQANDNQMVQPGQVLAQTIDMNNLYITANIEETDLQDIEEGDSVDITVDGDPDTIYEGTLENIGYATNSMFSLMPQQNASGNYTKVTQKVSVKVSIKAPSDKVLPGMNAEVKISTK</sequence>
<dbReference type="Gene3D" id="2.40.30.170">
    <property type="match status" value="1"/>
</dbReference>
<feature type="domain" description="YknX-like beta-barrel" evidence="7">
    <location>
        <begin position="121"/>
        <end position="209"/>
    </location>
</feature>
<reference evidence="9 10" key="1">
    <citation type="submission" date="2018-12" db="EMBL/GenBank/DDBJ databases">
        <title>Bacillus chawlae sp. nov., Bacillus glennii sp. nov., and Bacillus saganii sp. nov. Isolated from the Vehicle Assembly Building at Kennedy Space Center where the Viking Spacecraft were Assembled.</title>
        <authorList>
            <person name="Seuylemezian A."/>
            <person name="Vaishampayan P."/>
        </authorList>
    </citation>
    <scope>NUCLEOTIDE SEQUENCE [LARGE SCALE GENOMIC DNA]</scope>
    <source>
        <strain evidence="9 10">L5</strain>
    </source>
</reference>
<proteinExistence type="inferred from homology"/>